<gene>
    <name evidence="2" type="ORF">EYF80_048890</name>
</gene>
<protein>
    <submittedName>
        <fullName evidence="2">Uncharacterized protein</fullName>
    </submittedName>
</protein>
<dbReference type="AlphaFoldDB" id="A0A4Z2FI97"/>
<evidence type="ECO:0000313" key="3">
    <source>
        <dbReference type="Proteomes" id="UP000314294"/>
    </source>
</evidence>
<name>A0A4Z2FI97_9TELE</name>
<feature type="compositionally biased region" description="Low complexity" evidence="1">
    <location>
        <begin position="64"/>
        <end position="76"/>
    </location>
</feature>
<accession>A0A4Z2FI97</accession>
<organism evidence="2 3">
    <name type="scientific">Liparis tanakae</name>
    <name type="common">Tanaka's snailfish</name>
    <dbReference type="NCBI Taxonomy" id="230148"/>
    <lineage>
        <taxon>Eukaryota</taxon>
        <taxon>Metazoa</taxon>
        <taxon>Chordata</taxon>
        <taxon>Craniata</taxon>
        <taxon>Vertebrata</taxon>
        <taxon>Euteleostomi</taxon>
        <taxon>Actinopterygii</taxon>
        <taxon>Neopterygii</taxon>
        <taxon>Teleostei</taxon>
        <taxon>Neoteleostei</taxon>
        <taxon>Acanthomorphata</taxon>
        <taxon>Eupercaria</taxon>
        <taxon>Perciformes</taxon>
        <taxon>Cottioidei</taxon>
        <taxon>Cottales</taxon>
        <taxon>Liparidae</taxon>
        <taxon>Liparis</taxon>
    </lineage>
</organism>
<feature type="compositionally biased region" description="Low complexity" evidence="1">
    <location>
        <begin position="25"/>
        <end position="39"/>
    </location>
</feature>
<evidence type="ECO:0000313" key="2">
    <source>
        <dbReference type="EMBL" id="TNN40947.1"/>
    </source>
</evidence>
<keyword evidence="3" id="KW-1185">Reference proteome</keyword>
<proteinExistence type="predicted"/>
<evidence type="ECO:0000256" key="1">
    <source>
        <dbReference type="SAM" id="MobiDB-lite"/>
    </source>
</evidence>
<comment type="caution">
    <text evidence="2">The sequence shown here is derived from an EMBL/GenBank/DDBJ whole genome shotgun (WGS) entry which is preliminary data.</text>
</comment>
<dbReference type="Proteomes" id="UP000314294">
    <property type="component" value="Unassembled WGS sequence"/>
</dbReference>
<feature type="region of interest" description="Disordered" evidence="1">
    <location>
        <begin position="24"/>
        <end position="76"/>
    </location>
</feature>
<dbReference type="EMBL" id="SRLO01001146">
    <property type="protein sequence ID" value="TNN40947.1"/>
    <property type="molecule type" value="Genomic_DNA"/>
</dbReference>
<reference evidence="2 3" key="1">
    <citation type="submission" date="2019-03" db="EMBL/GenBank/DDBJ databases">
        <title>First draft genome of Liparis tanakae, snailfish: a comprehensive survey of snailfish specific genes.</title>
        <authorList>
            <person name="Kim W."/>
            <person name="Song I."/>
            <person name="Jeong J.-H."/>
            <person name="Kim D."/>
            <person name="Kim S."/>
            <person name="Ryu S."/>
            <person name="Song J.Y."/>
            <person name="Lee S.K."/>
        </authorList>
    </citation>
    <scope>NUCLEOTIDE SEQUENCE [LARGE SCALE GENOMIC DNA]</scope>
    <source>
        <tissue evidence="2">Muscle</tissue>
    </source>
</reference>
<sequence length="173" mass="18029">MAVAQLSPSRAPLQCGGKPDGLFASSSFTSGGDGSSSSGVCTENTGHELVLPGENSGKTPGTTAPKSSSSSSSLDPSAHLLPAAAVLLLSTPRLLSARRSRLLSASTSRLLRCISSRKPSSTSRVTSYMAVFTTVSITSDSCVWNVTTRVSRSDMIHRVRASFVRKKKTPALI</sequence>